<proteinExistence type="predicted"/>
<evidence type="ECO:0000313" key="1">
    <source>
        <dbReference type="EMBL" id="MBR0574726.1"/>
    </source>
</evidence>
<organism evidence="1 2">
    <name type="scientific">Proteiniclasticum sediminis</name>
    <dbReference type="NCBI Taxonomy" id="2804028"/>
    <lineage>
        <taxon>Bacteria</taxon>
        <taxon>Bacillati</taxon>
        <taxon>Bacillota</taxon>
        <taxon>Clostridia</taxon>
        <taxon>Eubacteriales</taxon>
        <taxon>Clostridiaceae</taxon>
        <taxon>Proteiniclasticum</taxon>
    </lineage>
</organism>
<keyword evidence="2" id="KW-1185">Reference proteome</keyword>
<accession>A0A941CLA5</accession>
<sequence>MKKLLIGFLSLLLLVTFLFTLVPGMAGSLLGWVTGSSQNLPFGPPHVRSKTSFYYTFFVTECLIPFEESEKELLQLLDRKMAGEDISIPLNLLEVKVQDLDTPPKYHHKLLEPLYGDYGNLKTQLVAWVLYTQEIKDIPWTTTQREQLNEKAEQILEGKQALYQHTVDTLKAHKIVFYLEDDGSITIYD</sequence>
<protein>
    <submittedName>
        <fullName evidence="1">Uncharacterized protein</fullName>
    </submittedName>
</protein>
<reference evidence="1" key="1">
    <citation type="submission" date="2021-04" db="EMBL/GenBank/DDBJ databases">
        <title>Proteiniclasticum sedimins sp. nov., an obligate anaerobic bacterium isolated from anaerobic sludge.</title>
        <authorList>
            <person name="Liu J."/>
        </authorList>
    </citation>
    <scope>NUCLEOTIDE SEQUENCE</scope>
    <source>
        <strain evidence="1">BAD-10</strain>
    </source>
</reference>
<dbReference type="RefSeq" id="WP_211799251.1">
    <property type="nucleotide sequence ID" value="NZ_JAGSCS010000001.1"/>
</dbReference>
<dbReference type="Proteomes" id="UP000675379">
    <property type="component" value="Unassembled WGS sequence"/>
</dbReference>
<dbReference type="EMBL" id="JAGSCS010000001">
    <property type="protein sequence ID" value="MBR0574726.1"/>
    <property type="molecule type" value="Genomic_DNA"/>
</dbReference>
<dbReference type="AlphaFoldDB" id="A0A941CLA5"/>
<evidence type="ECO:0000313" key="2">
    <source>
        <dbReference type="Proteomes" id="UP000675379"/>
    </source>
</evidence>
<gene>
    <name evidence="1" type="ORF">KCG48_00080</name>
</gene>
<name>A0A941CLA5_9CLOT</name>
<comment type="caution">
    <text evidence="1">The sequence shown here is derived from an EMBL/GenBank/DDBJ whole genome shotgun (WGS) entry which is preliminary data.</text>
</comment>